<evidence type="ECO:0000313" key="10">
    <source>
        <dbReference type="Proteomes" id="UP001163046"/>
    </source>
</evidence>
<evidence type="ECO:0000256" key="2">
    <source>
        <dbReference type="ARBA" id="ARBA00004253"/>
    </source>
</evidence>
<dbReference type="GO" id="GO:0005782">
    <property type="term" value="C:peroxisomal matrix"/>
    <property type="evidence" value="ECO:0007669"/>
    <property type="project" value="UniProtKB-SubCell"/>
</dbReference>
<feature type="binding site" evidence="7">
    <location>
        <begin position="317"/>
        <end position="322"/>
    </location>
    <ligand>
        <name>FAD</name>
        <dbReference type="ChEBI" id="CHEBI:57692"/>
    </ligand>
</feature>
<organism evidence="9 10">
    <name type="scientific">Desmophyllum pertusum</name>
    <dbReference type="NCBI Taxonomy" id="174260"/>
    <lineage>
        <taxon>Eukaryota</taxon>
        <taxon>Metazoa</taxon>
        <taxon>Cnidaria</taxon>
        <taxon>Anthozoa</taxon>
        <taxon>Hexacorallia</taxon>
        <taxon>Scleractinia</taxon>
        <taxon>Caryophylliina</taxon>
        <taxon>Caryophylliidae</taxon>
        <taxon>Desmophyllum</taxon>
    </lineage>
</organism>
<accession>A0A9W9Z2S6</accession>
<reference evidence="9" key="1">
    <citation type="submission" date="2023-01" db="EMBL/GenBank/DDBJ databases">
        <title>Genome assembly of the deep-sea coral Lophelia pertusa.</title>
        <authorList>
            <person name="Herrera S."/>
            <person name="Cordes E."/>
        </authorList>
    </citation>
    <scope>NUCLEOTIDE SEQUENCE</scope>
    <source>
        <strain evidence="9">USNM1676648</strain>
        <tissue evidence="9">Polyp</tissue>
    </source>
</reference>
<sequence length="349" mass="38870">MTSIAVVGAGVIGLSSAITILEKDPTLKVTLIADAFSPSTTSDGAAGLILPFVMGNTPIHLQRKWFSDTLKELEKLSQREDAGQYLALYHVTVIIVGDVIEEPFWKDLVDGYQLLSQKELAKFPQPSTFGYSFRTLFFNGRHYNPWLLERFQRLGGSIVKKTIDSLEELAGLYDVVVNCPGMRARELVNDVSMDPVRGQVLRVYAPWIKHGYMRNVKHLAKKERYCYILPQANGEVILGGTAYHNNSDTKVSADDTRHILEVTRQLMPSLARAPVLEAWVGLRPGRPSVRLEKQVMKFKDKLGKETSLKVVHNYGHGGSGLTVHWGCATDTADLVFQFLAQGQKAKTVK</sequence>
<gene>
    <name evidence="9" type="ORF">OS493_009418</name>
</gene>
<dbReference type="EMBL" id="MU826829">
    <property type="protein sequence ID" value="KAJ7374087.1"/>
    <property type="molecule type" value="Genomic_DNA"/>
</dbReference>
<comment type="subcellular location">
    <subcellularLocation>
        <location evidence="2">Peroxisome matrix</location>
    </subcellularLocation>
</comment>
<evidence type="ECO:0000313" key="9">
    <source>
        <dbReference type="EMBL" id="KAJ7374087.1"/>
    </source>
</evidence>
<dbReference type="AlphaFoldDB" id="A0A9W9Z2S6"/>
<dbReference type="SUPFAM" id="SSF51971">
    <property type="entry name" value="Nucleotide-binding domain"/>
    <property type="match status" value="1"/>
</dbReference>
<keyword evidence="6" id="KW-0560">Oxidoreductase</keyword>
<dbReference type="GO" id="GO:0071949">
    <property type="term" value="F:FAD binding"/>
    <property type="evidence" value="ECO:0007669"/>
    <property type="project" value="InterPro"/>
</dbReference>
<dbReference type="Gene3D" id="3.30.9.10">
    <property type="entry name" value="D-Amino Acid Oxidase, subunit A, domain 2"/>
    <property type="match status" value="1"/>
</dbReference>
<evidence type="ECO:0000256" key="1">
    <source>
        <dbReference type="ARBA" id="ARBA00001974"/>
    </source>
</evidence>
<keyword evidence="10" id="KW-1185">Reference proteome</keyword>
<evidence type="ECO:0000259" key="8">
    <source>
        <dbReference type="Pfam" id="PF01266"/>
    </source>
</evidence>
<dbReference type="PANTHER" id="PTHR11530">
    <property type="entry name" value="D-AMINO ACID OXIDASE"/>
    <property type="match status" value="1"/>
</dbReference>
<comment type="similarity">
    <text evidence="3">Belongs to the DAMOX/DASOX family.</text>
</comment>
<dbReference type="Pfam" id="PF01266">
    <property type="entry name" value="DAO"/>
    <property type="match status" value="1"/>
</dbReference>
<feature type="domain" description="FAD dependent oxidoreductase" evidence="8">
    <location>
        <begin position="4"/>
        <end position="334"/>
    </location>
</feature>
<dbReference type="InterPro" id="IPR023209">
    <property type="entry name" value="DAO"/>
</dbReference>
<name>A0A9W9Z2S6_9CNID</name>
<dbReference type="OrthoDB" id="2015447at2759"/>
<proteinExistence type="inferred from homology"/>
<evidence type="ECO:0000256" key="5">
    <source>
        <dbReference type="ARBA" id="ARBA00022827"/>
    </source>
</evidence>
<dbReference type="Proteomes" id="UP001163046">
    <property type="component" value="Unassembled WGS sequence"/>
</dbReference>
<dbReference type="PANTHER" id="PTHR11530:SF11">
    <property type="entry name" value="D-ASPARTATE OXIDASE"/>
    <property type="match status" value="1"/>
</dbReference>
<dbReference type="SUPFAM" id="SSF54373">
    <property type="entry name" value="FAD-linked reductases, C-terminal domain"/>
    <property type="match status" value="1"/>
</dbReference>
<dbReference type="InterPro" id="IPR006076">
    <property type="entry name" value="FAD-dep_OxRdtase"/>
</dbReference>
<feature type="binding site" evidence="7">
    <location>
        <position position="283"/>
    </location>
    <ligand>
        <name>D-serine</name>
        <dbReference type="ChEBI" id="CHEBI:35247"/>
    </ligand>
</feature>
<dbReference type="PROSITE" id="PS00677">
    <property type="entry name" value="DAO"/>
    <property type="match status" value="1"/>
</dbReference>
<comment type="cofactor">
    <cofactor evidence="1 7">
        <name>FAD</name>
        <dbReference type="ChEBI" id="CHEBI:57692"/>
    </cofactor>
</comment>
<dbReference type="GO" id="GO:0003884">
    <property type="term" value="F:D-amino-acid oxidase activity"/>
    <property type="evidence" value="ECO:0007669"/>
    <property type="project" value="InterPro"/>
</dbReference>
<evidence type="ECO:0000256" key="7">
    <source>
        <dbReference type="PIRSR" id="PIRSR000189-1"/>
    </source>
</evidence>
<feature type="binding site" evidence="7">
    <location>
        <begin position="41"/>
        <end position="42"/>
    </location>
    <ligand>
        <name>FAD</name>
        <dbReference type="ChEBI" id="CHEBI:57692"/>
    </ligand>
</feature>
<feature type="binding site" evidence="7">
    <location>
        <position position="227"/>
    </location>
    <ligand>
        <name>D-dopa</name>
        <dbReference type="ChEBI" id="CHEBI:149689"/>
    </ligand>
</feature>
<keyword evidence="4" id="KW-0285">Flavoprotein</keyword>
<comment type="caution">
    <text evidence="9">The sequence shown here is derived from an EMBL/GenBank/DDBJ whole genome shotgun (WGS) entry which is preliminary data.</text>
</comment>
<keyword evidence="5 7" id="KW-0274">FAD</keyword>
<evidence type="ECO:0000256" key="3">
    <source>
        <dbReference type="ARBA" id="ARBA00006730"/>
    </source>
</evidence>
<feature type="binding site" evidence="7">
    <location>
        <position position="318"/>
    </location>
    <ligand>
        <name>D-dopa</name>
        <dbReference type="ChEBI" id="CHEBI:149689"/>
    </ligand>
</feature>
<protein>
    <recommendedName>
        <fullName evidence="8">FAD dependent oxidoreductase domain-containing protein</fullName>
    </recommendedName>
</protein>
<dbReference type="PIRSF" id="PIRSF000189">
    <property type="entry name" value="D-aa_oxidase"/>
    <property type="match status" value="1"/>
</dbReference>
<dbReference type="InterPro" id="IPR006181">
    <property type="entry name" value="D-amino_acid_oxidase_CS"/>
</dbReference>
<evidence type="ECO:0000256" key="6">
    <source>
        <dbReference type="ARBA" id="ARBA00023002"/>
    </source>
</evidence>
<evidence type="ECO:0000256" key="4">
    <source>
        <dbReference type="ARBA" id="ARBA00022630"/>
    </source>
</evidence>
<dbReference type="GO" id="GO:0019478">
    <property type="term" value="P:D-amino acid catabolic process"/>
    <property type="evidence" value="ECO:0007669"/>
    <property type="project" value="TreeGrafter"/>
</dbReference>
<dbReference type="Gene3D" id="3.40.50.720">
    <property type="entry name" value="NAD(P)-binding Rossmann-like Domain"/>
    <property type="match status" value="1"/>
</dbReference>
<feature type="binding site" evidence="7">
    <location>
        <begin position="46"/>
        <end position="48"/>
    </location>
    <ligand>
        <name>FAD</name>
        <dbReference type="ChEBI" id="CHEBI:57692"/>
    </ligand>
</feature>